<reference evidence="2" key="1">
    <citation type="submission" date="2020-05" db="EMBL/GenBank/DDBJ databases">
        <authorList>
            <person name="Chiriac C."/>
            <person name="Salcher M."/>
            <person name="Ghai R."/>
            <person name="Kavagutti S V."/>
        </authorList>
    </citation>
    <scope>NUCLEOTIDE SEQUENCE</scope>
</reference>
<dbReference type="InterPro" id="IPR021122">
    <property type="entry name" value="RNA_ligase_dom_REL/Rnl2"/>
</dbReference>
<dbReference type="GO" id="GO:0016874">
    <property type="term" value="F:ligase activity"/>
    <property type="evidence" value="ECO:0007669"/>
    <property type="project" value="UniProtKB-KW"/>
</dbReference>
<dbReference type="SUPFAM" id="SSF56091">
    <property type="entry name" value="DNA ligase/mRNA capping enzyme, catalytic domain"/>
    <property type="match status" value="1"/>
</dbReference>
<dbReference type="EMBL" id="LR797178">
    <property type="protein sequence ID" value="CAB4191593.1"/>
    <property type="molecule type" value="Genomic_DNA"/>
</dbReference>
<sequence>MTDFVEFPKMARLSRTVIVTEKLDGTNACVYIGEPVLGEEPEFLVGSRSRWITPEADNFGFAKWAYEHKSELMKLGPGRHFGEWWGSGIQRGYGLQKGEKRFSLFNVSRWALFGTEPQRIPMADPRIEKYQDVLPECVGLVPVLYQGEFHTNEVEQCLNYLKEAGSVAAPGFMKPEGVVVFHVAGNVGFKKTIEKDEQPKGTK</sequence>
<name>A0A6J5R4D1_9CAUD</name>
<accession>A0A6J5R4D1</accession>
<organism evidence="2">
    <name type="scientific">uncultured Caudovirales phage</name>
    <dbReference type="NCBI Taxonomy" id="2100421"/>
    <lineage>
        <taxon>Viruses</taxon>
        <taxon>Duplodnaviria</taxon>
        <taxon>Heunggongvirae</taxon>
        <taxon>Uroviricota</taxon>
        <taxon>Caudoviricetes</taxon>
        <taxon>Peduoviridae</taxon>
        <taxon>Maltschvirus</taxon>
        <taxon>Maltschvirus maltsch</taxon>
    </lineage>
</organism>
<dbReference type="Pfam" id="PF09414">
    <property type="entry name" value="RNA_ligase"/>
    <property type="match status" value="1"/>
</dbReference>
<feature type="domain" description="RNA ligase" evidence="1">
    <location>
        <begin position="16"/>
        <end position="180"/>
    </location>
</feature>
<evidence type="ECO:0000313" key="2">
    <source>
        <dbReference type="EMBL" id="CAB4191593.1"/>
    </source>
</evidence>
<proteinExistence type="predicted"/>
<gene>
    <name evidence="2" type="ORF">UFOVP1229_53</name>
</gene>
<keyword evidence="2" id="KW-0436">Ligase</keyword>
<protein>
    <submittedName>
        <fullName evidence="2">RNA ligase domain, REL/Rln2</fullName>
    </submittedName>
</protein>
<evidence type="ECO:0000259" key="1">
    <source>
        <dbReference type="Pfam" id="PF09414"/>
    </source>
</evidence>